<keyword evidence="2" id="KW-1003">Cell membrane</keyword>
<feature type="transmembrane region" description="Helical" evidence="7">
    <location>
        <begin position="304"/>
        <end position="327"/>
    </location>
</feature>
<feature type="transmembrane region" description="Helical" evidence="7">
    <location>
        <begin position="333"/>
        <end position="356"/>
    </location>
</feature>
<feature type="region of interest" description="Disordered" evidence="6">
    <location>
        <begin position="719"/>
        <end position="743"/>
    </location>
</feature>
<dbReference type="EMBL" id="CP034587">
    <property type="protein sequence ID" value="AZQ70260.1"/>
    <property type="molecule type" value="Genomic_DNA"/>
</dbReference>
<reference evidence="9 10" key="1">
    <citation type="submission" date="2018-12" db="EMBL/GenBank/DDBJ databases">
        <title>The whole draft genome of Streptomyce luteoverticillatus CGMCC 15060.</title>
        <authorList>
            <person name="Feng Z."/>
            <person name="Chen G."/>
            <person name="Zhang J."/>
            <person name="Zhu H."/>
            <person name="Yu X."/>
            <person name="Zhang W."/>
            <person name="Zhang X."/>
        </authorList>
    </citation>
    <scope>NUCLEOTIDE SEQUENCE [LARGE SCALE GENOMIC DNA]</scope>
    <source>
        <strain evidence="9 10">CGMCC 15060</strain>
    </source>
</reference>
<dbReference type="InterPro" id="IPR004869">
    <property type="entry name" value="MMPL_dom"/>
</dbReference>
<comment type="subcellular location">
    <subcellularLocation>
        <location evidence="1">Cell membrane</location>
        <topology evidence="1">Multi-pass membrane protein</topology>
    </subcellularLocation>
</comment>
<dbReference type="PANTHER" id="PTHR33406">
    <property type="entry name" value="MEMBRANE PROTEIN MJ1562-RELATED"/>
    <property type="match status" value="1"/>
</dbReference>
<feature type="transmembrane region" description="Helical" evidence="7">
    <location>
        <begin position="538"/>
        <end position="558"/>
    </location>
</feature>
<gene>
    <name evidence="9" type="ORF">EKH77_02660</name>
</gene>
<feature type="transmembrane region" description="Helical" evidence="7">
    <location>
        <begin position="672"/>
        <end position="697"/>
    </location>
</feature>
<evidence type="ECO:0000256" key="6">
    <source>
        <dbReference type="SAM" id="MobiDB-lite"/>
    </source>
</evidence>
<feature type="transmembrane region" description="Helical" evidence="7">
    <location>
        <begin position="206"/>
        <end position="226"/>
    </location>
</feature>
<accession>A0A3Q9FWG4</accession>
<feature type="transmembrane region" description="Helical" evidence="7">
    <location>
        <begin position="233"/>
        <end position="254"/>
    </location>
</feature>
<feature type="compositionally biased region" description="Low complexity" evidence="6">
    <location>
        <begin position="731"/>
        <end position="743"/>
    </location>
</feature>
<protein>
    <recommendedName>
        <fullName evidence="8">SSD domain-containing protein</fullName>
    </recommendedName>
</protein>
<dbReference type="PROSITE" id="PS50156">
    <property type="entry name" value="SSD"/>
    <property type="match status" value="1"/>
</dbReference>
<evidence type="ECO:0000313" key="9">
    <source>
        <dbReference type="EMBL" id="AZQ70260.1"/>
    </source>
</evidence>
<keyword evidence="3 7" id="KW-0812">Transmembrane</keyword>
<keyword evidence="4 7" id="KW-1133">Transmembrane helix</keyword>
<feature type="domain" description="SSD" evidence="8">
    <location>
        <begin position="563"/>
        <end position="696"/>
    </location>
</feature>
<feature type="transmembrane region" description="Helical" evidence="7">
    <location>
        <begin position="260"/>
        <end position="283"/>
    </location>
</feature>
<feature type="transmembrane region" description="Helical" evidence="7">
    <location>
        <begin position="44"/>
        <end position="65"/>
    </location>
</feature>
<dbReference type="InterPro" id="IPR000731">
    <property type="entry name" value="SSD"/>
</dbReference>
<sequence>MEPCSILTALFPFATQCPCLLLFDDVREADAVARLRARGSQWCVLVWAVLALAAGLAVPAGLGHLRGTVPELPGSSSARAAALVVRGMPRLGTEQLVLAFDSPTLRADEAPYRRAVAATARAMAAAPGVGQVLTVPDTPRVGPHHAYLIFGARGDADARQRLLPVWRATAHHATVGASDGRVTVALTGGTPVFTALRDADLRDLRYVEAVTVPAALLVLVLGLGSVGSALVPLVAAGLGVLVSAGSLAALTFLLPVDSMALTVATTVGFGLGLDYTLLVLLHYRRHRDHGLVPRAAADRARATAGRAVLWCAAAVLVTSAALLTVPLGFVRTMALATGLSTVVTAAVATTALPAVLPRLDRLQEWGRVRRGRPQRGRWERWAEHMMRRPWPYLLGAVAVLALAAVPAGDLRLGLRVDRAAIAHSAAGAGLARLERDGLADITLLALPHRAGTDPVDTTTLVDALHDDPRVTTVGAVDNGNDLTVVTVTDRLPVDSPGARRLVHDIRSLAARTLPPGQPVYTGGPAPTLADFVGALRSALWQVGALALAGSLLVMLVAFRSLLVPVKALAMNALSTAAAFGLLAWITRNTAGTVNLAVPLLALTIVFGLSLDYEVFLVHHITAHYRADGDCRRAVARGLSETARPITLAAATMAVVFAGLMATHRQDFRQTGFLVATAVLLDVTLIRLVVVPALMRLLGHRNWWLPRPLRRLLPPFPAAALPPQRPAPPVPVATSPAHPQGDPL</sequence>
<organism evidence="9 10">
    <name type="scientific">Streptomyces luteoverticillatus</name>
    <name type="common">Streptoverticillium luteoverticillatus</name>
    <dbReference type="NCBI Taxonomy" id="66425"/>
    <lineage>
        <taxon>Bacteria</taxon>
        <taxon>Bacillati</taxon>
        <taxon>Actinomycetota</taxon>
        <taxon>Actinomycetes</taxon>
        <taxon>Kitasatosporales</taxon>
        <taxon>Streptomycetaceae</taxon>
        <taxon>Streptomyces</taxon>
    </lineage>
</organism>
<keyword evidence="5 7" id="KW-0472">Membrane</keyword>
<evidence type="ECO:0000256" key="4">
    <source>
        <dbReference type="ARBA" id="ARBA00022989"/>
    </source>
</evidence>
<evidence type="ECO:0000256" key="5">
    <source>
        <dbReference type="ARBA" id="ARBA00023136"/>
    </source>
</evidence>
<dbReference type="GO" id="GO:0005886">
    <property type="term" value="C:plasma membrane"/>
    <property type="evidence" value="ECO:0007669"/>
    <property type="project" value="UniProtKB-SubCell"/>
</dbReference>
<evidence type="ECO:0000256" key="7">
    <source>
        <dbReference type="SAM" id="Phobius"/>
    </source>
</evidence>
<dbReference type="Proteomes" id="UP000267900">
    <property type="component" value="Chromosome"/>
</dbReference>
<keyword evidence="10" id="KW-1185">Reference proteome</keyword>
<dbReference type="PANTHER" id="PTHR33406:SF13">
    <property type="entry name" value="MEMBRANE PROTEIN YDFJ"/>
    <property type="match status" value="1"/>
</dbReference>
<evidence type="ECO:0000259" key="8">
    <source>
        <dbReference type="PROSITE" id="PS50156"/>
    </source>
</evidence>
<dbReference type="InterPro" id="IPR050545">
    <property type="entry name" value="Mycobact_MmpL"/>
</dbReference>
<dbReference type="OrthoDB" id="7051771at2"/>
<proteinExistence type="predicted"/>
<evidence type="ECO:0000313" key="10">
    <source>
        <dbReference type="Proteomes" id="UP000267900"/>
    </source>
</evidence>
<dbReference type="SUPFAM" id="SSF82866">
    <property type="entry name" value="Multidrug efflux transporter AcrB transmembrane domain"/>
    <property type="match status" value="2"/>
</dbReference>
<evidence type="ECO:0000256" key="2">
    <source>
        <dbReference type="ARBA" id="ARBA00022475"/>
    </source>
</evidence>
<dbReference type="Gene3D" id="1.20.1640.10">
    <property type="entry name" value="Multidrug efflux transporter AcrB transmembrane domain"/>
    <property type="match status" value="2"/>
</dbReference>
<feature type="transmembrane region" description="Helical" evidence="7">
    <location>
        <begin position="565"/>
        <end position="585"/>
    </location>
</feature>
<dbReference type="Pfam" id="PF03176">
    <property type="entry name" value="MMPL"/>
    <property type="match status" value="2"/>
</dbReference>
<feature type="transmembrane region" description="Helical" evidence="7">
    <location>
        <begin position="641"/>
        <end position="660"/>
    </location>
</feature>
<dbReference type="AlphaFoldDB" id="A0A3Q9FWG4"/>
<feature type="transmembrane region" description="Helical" evidence="7">
    <location>
        <begin position="390"/>
        <end position="408"/>
    </location>
</feature>
<name>A0A3Q9FWG4_STRLT</name>
<evidence type="ECO:0000256" key="3">
    <source>
        <dbReference type="ARBA" id="ARBA00022692"/>
    </source>
</evidence>
<feature type="transmembrane region" description="Helical" evidence="7">
    <location>
        <begin position="597"/>
        <end position="620"/>
    </location>
</feature>
<evidence type="ECO:0000256" key="1">
    <source>
        <dbReference type="ARBA" id="ARBA00004651"/>
    </source>
</evidence>